<proteinExistence type="predicted"/>
<dbReference type="EMBL" id="JARKIB010000013">
    <property type="protein sequence ID" value="KAJ7773121.1"/>
    <property type="molecule type" value="Genomic_DNA"/>
</dbReference>
<dbReference type="AlphaFoldDB" id="A0AAD7K0D8"/>
<evidence type="ECO:0000256" key="1">
    <source>
        <dbReference type="SAM" id="MobiDB-lite"/>
    </source>
</evidence>
<evidence type="ECO:0000313" key="2">
    <source>
        <dbReference type="EMBL" id="KAJ7773121.1"/>
    </source>
</evidence>
<organism evidence="2 3">
    <name type="scientific">Mycena metata</name>
    <dbReference type="NCBI Taxonomy" id="1033252"/>
    <lineage>
        <taxon>Eukaryota</taxon>
        <taxon>Fungi</taxon>
        <taxon>Dikarya</taxon>
        <taxon>Basidiomycota</taxon>
        <taxon>Agaricomycotina</taxon>
        <taxon>Agaricomycetes</taxon>
        <taxon>Agaricomycetidae</taxon>
        <taxon>Agaricales</taxon>
        <taxon>Marasmiineae</taxon>
        <taxon>Mycenaceae</taxon>
        <taxon>Mycena</taxon>
    </lineage>
</organism>
<protein>
    <submittedName>
        <fullName evidence="2">Uncharacterized protein</fullName>
    </submittedName>
</protein>
<name>A0AAD7K0D8_9AGAR</name>
<feature type="compositionally biased region" description="Basic and acidic residues" evidence="1">
    <location>
        <begin position="194"/>
        <end position="208"/>
    </location>
</feature>
<sequence>MWNTFVEPSLNVRSKVLEKCALDVERMLRGHRLYVLANIKPTCCSPAKLFSHLVIGFPMYPRASGVSSQLDSVHTSKGGGRKEEGSGDPASSQARTLPRQAKQSAPPHRGAFALRCKQAGKQTQSRPKKRKQSAPPHRGACALRFKKARKHASNPAPRQACKRAQFRVKQARKQSAPPPHPSIAEICTARSKRYTHDPPADEAHVSRT</sequence>
<reference evidence="2" key="1">
    <citation type="submission" date="2023-03" db="EMBL/GenBank/DDBJ databases">
        <title>Massive genome expansion in bonnet fungi (Mycena s.s.) driven by repeated elements and novel gene families across ecological guilds.</title>
        <authorList>
            <consortium name="Lawrence Berkeley National Laboratory"/>
            <person name="Harder C.B."/>
            <person name="Miyauchi S."/>
            <person name="Viragh M."/>
            <person name="Kuo A."/>
            <person name="Thoen E."/>
            <person name="Andreopoulos B."/>
            <person name="Lu D."/>
            <person name="Skrede I."/>
            <person name="Drula E."/>
            <person name="Henrissat B."/>
            <person name="Morin E."/>
            <person name="Kohler A."/>
            <person name="Barry K."/>
            <person name="LaButti K."/>
            <person name="Morin E."/>
            <person name="Salamov A."/>
            <person name="Lipzen A."/>
            <person name="Mereny Z."/>
            <person name="Hegedus B."/>
            <person name="Baldrian P."/>
            <person name="Stursova M."/>
            <person name="Weitz H."/>
            <person name="Taylor A."/>
            <person name="Grigoriev I.V."/>
            <person name="Nagy L.G."/>
            <person name="Martin F."/>
            <person name="Kauserud H."/>
        </authorList>
    </citation>
    <scope>NUCLEOTIDE SEQUENCE</scope>
    <source>
        <strain evidence="2">CBHHK182m</strain>
    </source>
</reference>
<dbReference type="Proteomes" id="UP001215598">
    <property type="component" value="Unassembled WGS sequence"/>
</dbReference>
<keyword evidence="3" id="KW-1185">Reference proteome</keyword>
<feature type="compositionally biased region" description="Basic residues" evidence="1">
    <location>
        <begin position="160"/>
        <end position="172"/>
    </location>
</feature>
<accession>A0AAD7K0D8</accession>
<feature type="region of interest" description="Disordered" evidence="1">
    <location>
        <begin position="68"/>
        <end position="208"/>
    </location>
</feature>
<evidence type="ECO:0000313" key="3">
    <source>
        <dbReference type="Proteomes" id="UP001215598"/>
    </source>
</evidence>
<comment type="caution">
    <text evidence="2">The sequence shown here is derived from an EMBL/GenBank/DDBJ whole genome shotgun (WGS) entry which is preliminary data.</text>
</comment>
<gene>
    <name evidence="2" type="ORF">B0H16DRAFT_1450967</name>
</gene>